<sequence length="187" mass="22464">MESTKKFIKKITGCNVVKGFLVPYYMNKKDCDNTFYQHIDRMLQLALKDSNWLSTYNIQIKKPKKYVELVNQLKKEMDDDIRIGLVLTSNILTTIKYNDFIIWEKKDIEYFCKDALINQLEENVLKEEDKDEIGRFINYNLFFHFDNLLIKMIREEDIRDSFRSGNCIKYCTLDNVIKYIEDNNLYT</sequence>
<dbReference type="WBParaSite" id="PTRK_0001189000.1">
    <property type="protein sequence ID" value="PTRK_0001189000.1"/>
    <property type="gene ID" value="PTRK_0001189000"/>
</dbReference>
<protein>
    <submittedName>
        <fullName evidence="2">Peptidase_M13_N domain-containing protein</fullName>
    </submittedName>
</protein>
<evidence type="ECO:0000313" key="1">
    <source>
        <dbReference type="Proteomes" id="UP000038045"/>
    </source>
</evidence>
<dbReference type="AlphaFoldDB" id="A0A0N4ZTR2"/>
<dbReference type="InterPro" id="IPR014729">
    <property type="entry name" value="Rossmann-like_a/b/a_fold"/>
</dbReference>
<evidence type="ECO:0000313" key="2">
    <source>
        <dbReference type="WBParaSite" id="PTRK_0001189000.1"/>
    </source>
</evidence>
<accession>A0A0N4ZTR2</accession>
<reference evidence="2" key="1">
    <citation type="submission" date="2017-02" db="UniProtKB">
        <authorList>
            <consortium name="WormBaseParasite"/>
        </authorList>
    </citation>
    <scope>IDENTIFICATION</scope>
</reference>
<dbReference type="Gene3D" id="3.40.50.620">
    <property type="entry name" value="HUPs"/>
    <property type="match status" value="1"/>
</dbReference>
<dbReference type="Proteomes" id="UP000038045">
    <property type="component" value="Unplaced"/>
</dbReference>
<name>A0A0N4ZTR2_PARTI</name>
<organism evidence="1 2">
    <name type="scientific">Parastrongyloides trichosuri</name>
    <name type="common">Possum-specific nematode worm</name>
    <dbReference type="NCBI Taxonomy" id="131310"/>
    <lineage>
        <taxon>Eukaryota</taxon>
        <taxon>Metazoa</taxon>
        <taxon>Ecdysozoa</taxon>
        <taxon>Nematoda</taxon>
        <taxon>Chromadorea</taxon>
        <taxon>Rhabditida</taxon>
        <taxon>Tylenchina</taxon>
        <taxon>Panagrolaimomorpha</taxon>
        <taxon>Strongyloidoidea</taxon>
        <taxon>Strongyloididae</taxon>
        <taxon>Parastrongyloides</taxon>
    </lineage>
</organism>
<proteinExistence type="predicted"/>
<keyword evidence="1" id="KW-1185">Reference proteome</keyword>